<comment type="caution">
    <text evidence="3">The sequence shown here is derived from an EMBL/GenBank/DDBJ whole genome shotgun (WGS) entry which is preliminary data.</text>
</comment>
<name>A0A8S3RKJ1_MYTED</name>
<dbReference type="Proteomes" id="UP000683360">
    <property type="component" value="Unassembled WGS sequence"/>
</dbReference>
<gene>
    <name evidence="3" type="ORF">MEDL_21461</name>
</gene>
<feature type="transmembrane region" description="Helical" evidence="2">
    <location>
        <begin position="150"/>
        <end position="176"/>
    </location>
</feature>
<keyword evidence="2" id="KW-0472">Membrane</keyword>
<feature type="compositionally biased region" description="Basic residues" evidence="1">
    <location>
        <begin position="261"/>
        <end position="270"/>
    </location>
</feature>
<dbReference type="EMBL" id="CAJPWZ010001072">
    <property type="protein sequence ID" value="CAG2207270.1"/>
    <property type="molecule type" value="Genomic_DNA"/>
</dbReference>
<keyword evidence="4" id="KW-1185">Reference proteome</keyword>
<evidence type="ECO:0000256" key="1">
    <source>
        <dbReference type="SAM" id="MobiDB-lite"/>
    </source>
</evidence>
<dbReference type="OrthoDB" id="6133711at2759"/>
<reference evidence="3" key="1">
    <citation type="submission" date="2021-03" db="EMBL/GenBank/DDBJ databases">
        <authorList>
            <person name="Bekaert M."/>
        </authorList>
    </citation>
    <scope>NUCLEOTIDE SEQUENCE</scope>
</reference>
<dbReference type="AlphaFoldDB" id="A0A8S3RKJ1"/>
<evidence type="ECO:0000256" key="2">
    <source>
        <dbReference type="SAM" id="Phobius"/>
    </source>
</evidence>
<protein>
    <submittedName>
        <fullName evidence="3">Uncharacterized protein</fullName>
    </submittedName>
</protein>
<evidence type="ECO:0000313" key="3">
    <source>
        <dbReference type="EMBL" id="CAG2207270.1"/>
    </source>
</evidence>
<sequence length="276" mass="31032">MVHFQKYNQETSSSPSHYCCGLILQFGNIDRIWEAQCIVGDNIYVSSTLAFNGEMTIRSLTVTGTLKQNEGYCIEIRNGEHDDSLGNKLKNTYSIGSTTAHPTTAAMVKTTRSWTKITNPLPFMTTRTTEHQFTTLFKYITVTNVSDRALYVSISAPVVGVVLVIIVTITVLYSIYRRFHKLTQCKNRTCSGSNTIYDTLSLPAANGTDNASTSNIYSSLNIIDCQSSYDNRRLEGSQNIPLSTISTVQGNNRKVPENEKRRKYRQRKGIHTQPRF</sequence>
<evidence type="ECO:0000313" key="4">
    <source>
        <dbReference type="Proteomes" id="UP000683360"/>
    </source>
</evidence>
<feature type="region of interest" description="Disordered" evidence="1">
    <location>
        <begin position="251"/>
        <end position="276"/>
    </location>
</feature>
<proteinExistence type="predicted"/>
<keyword evidence="2" id="KW-0812">Transmembrane</keyword>
<keyword evidence="2" id="KW-1133">Transmembrane helix</keyword>
<organism evidence="3 4">
    <name type="scientific">Mytilus edulis</name>
    <name type="common">Blue mussel</name>
    <dbReference type="NCBI Taxonomy" id="6550"/>
    <lineage>
        <taxon>Eukaryota</taxon>
        <taxon>Metazoa</taxon>
        <taxon>Spiralia</taxon>
        <taxon>Lophotrochozoa</taxon>
        <taxon>Mollusca</taxon>
        <taxon>Bivalvia</taxon>
        <taxon>Autobranchia</taxon>
        <taxon>Pteriomorphia</taxon>
        <taxon>Mytilida</taxon>
        <taxon>Mytiloidea</taxon>
        <taxon>Mytilidae</taxon>
        <taxon>Mytilinae</taxon>
        <taxon>Mytilus</taxon>
    </lineage>
</organism>
<accession>A0A8S3RKJ1</accession>